<organism evidence="1 2">
    <name type="scientific">Grifola frondosa</name>
    <name type="common">Maitake</name>
    <name type="synonym">Polyporus frondosus</name>
    <dbReference type="NCBI Taxonomy" id="5627"/>
    <lineage>
        <taxon>Eukaryota</taxon>
        <taxon>Fungi</taxon>
        <taxon>Dikarya</taxon>
        <taxon>Basidiomycota</taxon>
        <taxon>Agaricomycotina</taxon>
        <taxon>Agaricomycetes</taxon>
        <taxon>Polyporales</taxon>
        <taxon>Grifolaceae</taxon>
        <taxon>Grifola</taxon>
    </lineage>
</organism>
<comment type="caution">
    <text evidence="1">The sequence shown here is derived from an EMBL/GenBank/DDBJ whole genome shotgun (WGS) entry which is preliminary data.</text>
</comment>
<reference evidence="1 2" key="1">
    <citation type="submission" date="2016-03" db="EMBL/GenBank/DDBJ databases">
        <title>Whole genome sequencing of Grifola frondosa 9006-11.</title>
        <authorList>
            <person name="Min B."/>
            <person name="Park H."/>
            <person name="Kim J.-G."/>
            <person name="Cho H."/>
            <person name="Oh Y.-L."/>
            <person name="Kong W.-S."/>
            <person name="Choi I.-G."/>
        </authorList>
    </citation>
    <scope>NUCLEOTIDE SEQUENCE [LARGE SCALE GENOMIC DNA]</scope>
    <source>
        <strain evidence="1 2">9006-11</strain>
    </source>
</reference>
<protein>
    <submittedName>
        <fullName evidence="1">Uncharacterized protein</fullName>
    </submittedName>
</protein>
<dbReference type="AlphaFoldDB" id="A0A1C7LKL4"/>
<gene>
    <name evidence="1" type="ORF">A0H81_14708</name>
</gene>
<sequence>MQSPPPSADCLLGSGGAENAAGFDDQLSPIPTPIACGELTIRGAITEEKPVPAGKFDVNVGRRLPAYVEGCEDLWKVDVEKSCGEYSRDESRIPPSRTPSLILSRIASLEM</sequence>
<proteinExistence type="predicted"/>
<dbReference type="EMBL" id="LUGG01000047">
    <property type="protein sequence ID" value="OBZ65292.1"/>
    <property type="molecule type" value="Genomic_DNA"/>
</dbReference>
<name>A0A1C7LKL4_GRIFR</name>
<keyword evidence="2" id="KW-1185">Reference proteome</keyword>
<dbReference type="Proteomes" id="UP000092993">
    <property type="component" value="Unassembled WGS sequence"/>
</dbReference>
<evidence type="ECO:0000313" key="1">
    <source>
        <dbReference type="EMBL" id="OBZ65292.1"/>
    </source>
</evidence>
<accession>A0A1C7LKL4</accession>
<evidence type="ECO:0000313" key="2">
    <source>
        <dbReference type="Proteomes" id="UP000092993"/>
    </source>
</evidence>